<keyword evidence="5 9" id="KW-0547">Nucleotide-binding</keyword>
<evidence type="ECO:0000313" key="14">
    <source>
        <dbReference type="Proteomes" id="UP000006804"/>
    </source>
</evidence>
<feature type="domain" description="Obg" evidence="12">
    <location>
        <begin position="4"/>
        <end position="162"/>
    </location>
</feature>
<dbReference type="FunFam" id="2.70.210.12:FF:000001">
    <property type="entry name" value="GTPase Obg"/>
    <property type="match status" value="1"/>
</dbReference>
<dbReference type="InterPro" id="IPR045086">
    <property type="entry name" value="OBG_GTPase"/>
</dbReference>
<dbReference type="GO" id="GO:0003924">
    <property type="term" value="F:GTPase activity"/>
    <property type="evidence" value="ECO:0007669"/>
    <property type="project" value="UniProtKB-UniRule"/>
</dbReference>
<dbReference type="GO" id="GO:0005737">
    <property type="term" value="C:cytoplasm"/>
    <property type="evidence" value="ECO:0007669"/>
    <property type="project" value="UniProtKB-SubCell"/>
</dbReference>
<dbReference type="InterPro" id="IPR014100">
    <property type="entry name" value="GTP-bd_Obg/CgtA"/>
</dbReference>
<feature type="domain" description="OBG-type G" evidence="10">
    <location>
        <begin position="163"/>
        <end position="334"/>
    </location>
</feature>
<dbReference type="Pfam" id="PF01018">
    <property type="entry name" value="GTP1_OBG"/>
    <property type="match status" value="1"/>
</dbReference>
<dbReference type="InterPro" id="IPR015349">
    <property type="entry name" value="OCT_dom"/>
</dbReference>
<comment type="subunit">
    <text evidence="9">Monomer.</text>
</comment>
<dbReference type="PANTHER" id="PTHR11702">
    <property type="entry name" value="DEVELOPMENTALLY REGULATED GTP-BINDING PROTEIN-RELATED"/>
    <property type="match status" value="1"/>
</dbReference>
<dbReference type="InterPro" id="IPR005225">
    <property type="entry name" value="Small_GTP-bd"/>
</dbReference>
<evidence type="ECO:0000256" key="1">
    <source>
        <dbReference type="ARBA" id="ARBA00001946"/>
    </source>
</evidence>
<dbReference type="NCBIfam" id="TIGR02729">
    <property type="entry name" value="Obg_CgtA"/>
    <property type="match status" value="1"/>
</dbReference>
<dbReference type="Gene3D" id="3.40.50.300">
    <property type="entry name" value="P-loop containing nucleotide triphosphate hydrolases"/>
    <property type="match status" value="1"/>
</dbReference>
<dbReference type="PROSITE" id="PS00905">
    <property type="entry name" value="GTP1_OBG"/>
    <property type="match status" value="1"/>
</dbReference>
<evidence type="ECO:0000256" key="2">
    <source>
        <dbReference type="ARBA" id="ARBA00007699"/>
    </source>
</evidence>
<keyword evidence="14" id="KW-1185">Reference proteome</keyword>
<organism evidence="13 14">
    <name type="scientific">Pseudothermotoga thermarum DSM 5069</name>
    <dbReference type="NCBI Taxonomy" id="688269"/>
    <lineage>
        <taxon>Bacteria</taxon>
        <taxon>Thermotogati</taxon>
        <taxon>Thermotogota</taxon>
        <taxon>Thermotogae</taxon>
        <taxon>Thermotogales</taxon>
        <taxon>Thermotogaceae</taxon>
        <taxon>Pseudothermotoga</taxon>
    </lineage>
</organism>
<feature type="binding site" evidence="9">
    <location>
        <begin position="169"/>
        <end position="176"/>
    </location>
    <ligand>
        <name>GTP</name>
        <dbReference type="ChEBI" id="CHEBI:37565"/>
    </ligand>
</feature>
<feature type="binding site" evidence="9">
    <location>
        <begin position="286"/>
        <end position="289"/>
    </location>
    <ligand>
        <name>GTP</name>
        <dbReference type="ChEBI" id="CHEBI:37565"/>
    </ligand>
</feature>
<dbReference type="NCBIfam" id="NF008954">
    <property type="entry name" value="PRK12296.1"/>
    <property type="match status" value="1"/>
</dbReference>
<dbReference type="InterPro" id="IPR006073">
    <property type="entry name" value="GTP-bd"/>
</dbReference>
<evidence type="ECO:0000256" key="5">
    <source>
        <dbReference type="ARBA" id="ARBA00022741"/>
    </source>
</evidence>
<protein>
    <recommendedName>
        <fullName evidence="9">GTPase Obg</fullName>
        <ecNumber evidence="9">3.6.5.-</ecNumber>
    </recommendedName>
    <alternativeName>
        <fullName evidence="9">GTP-binding protein Obg</fullName>
    </alternativeName>
</protein>
<evidence type="ECO:0000256" key="9">
    <source>
        <dbReference type="HAMAP-Rule" id="MF_01454"/>
    </source>
</evidence>
<comment type="subcellular location">
    <subcellularLocation>
        <location evidence="9">Cytoplasm</location>
    </subcellularLocation>
</comment>
<keyword evidence="4 9" id="KW-0479">Metal-binding</keyword>
<dbReference type="InterPro" id="IPR036346">
    <property type="entry name" value="GTP-bd_prot_GTP1/OBG_C_sf"/>
</dbReference>
<keyword evidence="3 9" id="KW-0963">Cytoplasm</keyword>
<dbReference type="PANTHER" id="PTHR11702:SF31">
    <property type="entry name" value="MITOCHONDRIAL RIBOSOME-ASSOCIATED GTPASE 2"/>
    <property type="match status" value="1"/>
</dbReference>
<dbReference type="HOGENOM" id="CLU_011747_2_1_0"/>
<evidence type="ECO:0000259" key="10">
    <source>
        <dbReference type="PROSITE" id="PS51710"/>
    </source>
</evidence>
<dbReference type="EMBL" id="CP002351">
    <property type="protein sequence ID" value="AEH51709.1"/>
    <property type="molecule type" value="Genomic_DNA"/>
</dbReference>
<dbReference type="InterPro" id="IPR036726">
    <property type="entry name" value="GTP1_OBG_dom_sf"/>
</dbReference>
<evidence type="ECO:0000256" key="4">
    <source>
        <dbReference type="ARBA" id="ARBA00022723"/>
    </source>
</evidence>
<evidence type="ECO:0000256" key="8">
    <source>
        <dbReference type="ARBA" id="ARBA00023134"/>
    </source>
</evidence>
<keyword evidence="7 9" id="KW-0460">Magnesium</keyword>
<dbReference type="SUPFAM" id="SSF102741">
    <property type="entry name" value="Obg GTP-binding protein C-terminal domain"/>
    <property type="match status" value="1"/>
</dbReference>
<dbReference type="PROSITE" id="PS51881">
    <property type="entry name" value="OCT"/>
    <property type="match status" value="1"/>
</dbReference>
<dbReference type="KEGG" id="tta:Theth_1661"/>
<feature type="binding site" evidence="9">
    <location>
        <position position="196"/>
    </location>
    <ligand>
        <name>Mg(2+)</name>
        <dbReference type="ChEBI" id="CHEBI:18420"/>
    </ligand>
</feature>
<dbReference type="PROSITE" id="PS51710">
    <property type="entry name" value="G_OBG"/>
    <property type="match status" value="1"/>
</dbReference>
<dbReference type="NCBIfam" id="NF008955">
    <property type="entry name" value="PRK12297.1"/>
    <property type="match status" value="1"/>
</dbReference>
<dbReference type="STRING" id="688269.Theth_1661"/>
<dbReference type="NCBIfam" id="TIGR03595">
    <property type="entry name" value="Obg_CgtA_exten"/>
    <property type="match status" value="1"/>
</dbReference>
<dbReference type="EC" id="3.6.5.-" evidence="9"/>
<dbReference type="RefSeq" id="WP_013932918.1">
    <property type="nucleotide sequence ID" value="NC_015707.1"/>
</dbReference>
<comment type="function">
    <text evidence="9">An essential GTPase which binds GTP, GDP and possibly (p)ppGpp with moderate affinity, with high nucleotide exchange rates and a fairly low GTP hydrolysis rate. Plays a role in control of the cell cycle, stress response, ribosome biogenesis and in those bacteria that undergo differentiation, in morphogenesis control.</text>
</comment>
<dbReference type="PROSITE" id="PS51883">
    <property type="entry name" value="OBG"/>
    <property type="match status" value="1"/>
</dbReference>
<dbReference type="Pfam" id="PF09269">
    <property type="entry name" value="DUF1967"/>
    <property type="match status" value="1"/>
</dbReference>
<name>F7YVP4_9THEM</name>
<dbReference type="Proteomes" id="UP000006804">
    <property type="component" value="Chromosome"/>
</dbReference>
<reference evidence="13 14" key="1">
    <citation type="submission" date="2010-11" db="EMBL/GenBank/DDBJ databases">
        <title>The complete genome of Thermotoga thermarum DSM 5069.</title>
        <authorList>
            <consortium name="US DOE Joint Genome Institute (JGI-PGF)"/>
            <person name="Lucas S."/>
            <person name="Copeland A."/>
            <person name="Lapidus A."/>
            <person name="Bruce D."/>
            <person name="Goodwin L."/>
            <person name="Pitluck S."/>
            <person name="Kyrpides N."/>
            <person name="Mavromatis K."/>
            <person name="Ivanova N."/>
            <person name="Zeytun A."/>
            <person name="Brettin T."/>
            <person name="Detter J.C."/>
            <person name="Tapia R."/>
            <person name="Han C."/>
            <person name="Land M."/>
            <person name="Hauser L."/>
            <person name="Markowitz V."/>
            <person name="Cheng J.-F."/>
            <person name="Hugenholtz P."/>
            <person name="Woyke T."/>
            <person name="Wu D."/>
            <person name="Spring S."/>
            <person name="Schroeder M."/>
            <person name="Brambilla E."/>
            <person name="Klenk H.-P."/>
            <person name="Eisen J.A."/>
        </authorList>
    </citation>
    <scope>NUCLEOTIDE SEQUENCE [LARGE SCALE GENOMIC DNA]</scope>
    <source>
        <strain evidence="13 14">DSM 5069</strain>
    </source>
</reference>
<proteinExistence type="inferred from homology"/>
<dbReference type="PATRIC" id="fig|688269.3.peg.1708"/>
<comment type="cofactor">
    <cofactor evidence="1 9">
        <name>Mg(2+)</name>
        <dbReference type="ChEBI" id="CHEBI:18420"/>
    </cofactor>
</comment>
<dbReference type="InterPro" id="IPR031167">
    <property type="entry name" value="G_OBG"/>
</dbReference>
<keyword evidence="6 9" id="KW-0378">Hydrolase</keyword>
<feature type="binding site" evidence="9">
    <location>
        <begin position="315"/>
        <end position="317"/>
    </location>
    <ligand>
        <name>GTP</name>
        <dbReference type="ChEBI" id="CHEBI:37565"/>
    </ligand>
</feature>
<dbReference type="CDD" id="cd01898">
    <property type="entry name" value="Obg"/>
    <property type="match status" value="1"/>
</dbReference>
<feature type="binding site" evidence="9">
    <location>
        <position position="176"/>
    </location>
    <ligand>
        <name>Mg(2+)</name>
        <dbReference type="ChEBI" id="CHEBI:18420"/>
    </ligand>
</feature>
<dbReference type="PRINTS" id="PR00326">
    <property type="entry name" value="GTP1OBG"/>
</dbReference>
<evidence type="ECO:0000259" key="12">
    <source>
        <dbReference type="PROSITE" id="PS51883"/>
    </source>
</evidence>
<dbReference type="AlphaFoldDB" id="F7YVP4"/>
<evidence type="ECO:0000256" key="7">
    <source>
        <dbReference type="ARBA" id="ARBA00022842"/>
    </source>
</evidence>
<dbReference type="GO" id="GO:0005525">
    <property type="term" value="F:GTP binding"/>
    <property type="evidence" value="ECO:0007669"/>
    <property type="project" value="UniProtKB-UniRule"/>
</dbReference>
<feature type="binding site" evidence="9">
    <location>
        <begin position="216"/>
        <end position="219"/>
    </location>
    <ligand>
        <name>GTP</name>
        <dbReference type="ChEBI" id="CHEBI:37565"/>
    </ligand>
</feature>
<sequence>MNKEDFVDKVKIFVKGGDGGNGAVSFRREKYVPKGGPDGGDGGDGGFVILRANANLSTLLNFKYQRKFIAPSGENGKGKKMAGKNGEDLIIDVPVGTVVRDAETGEILADLDKDGMMVCVARGGKGGRGNVHFANSVLRAPMIAENGDEGESRWLELELKLLADVGLVGFPNVGKSSLIAAMSNAKPKIAPYPFTTLVPNLGVVKIDELNEFVLADIPGLIEGAHKGLGLGNLFLRHIERCGVLAHVVDIAETEGRSFLKDYDTIMDELAKYSEELVKKALIVVANKIDLLEEDEVIKRVKELEKHSQKEVIPVSALARINIDTLKRRLYQLVGESRLARKPKEAPPFEKPKPIRRKIEEKFDYEIRKVEDGFEVYGEAIEKWLNRYPIENKHAMARFLELLEKNHLSERLKQMGAKDGDTVYIYGYAFEYHE</sequence>
<dbReference type="SUPFAM" id="SSF52540">
    <property type="entry name" value="P-loop containing nucleoside triphosphate hydrolases"/>
    <property type="match status" value="1"/>
</dbReference>
<dbReference type="NCBIfam" id="TIGR00231">
    <property type="entry name" value="small_GTP"/>
    <property type="match status" value="1"/>
</dbReference>
<evidence type="ECO:0000256" key="3">
    <source>
        <dbReference type="ARBA" id="ARBA00022490"/>
    </source>
</evidence>
<dbReference type="NCBIfam" id="NF008956">
    <property type="entry name" value="PRK12299.1"/>
    <property type="match status" value="1"/>
</dbReference>
<dbReference type="Gene3D" id="3.30.300.350">
    <property type="entry name" value="GTP-binding protein OBG, C-terminal domain"/>
    <property type="match status" value="1"/>
</dbReference>
<dbReference type="PIRSF" id="PIRSF002401">
    <property type="entry name" value="GTP_bd_Obg/CgtA"/>
    <property type="match status" value="1"/>
</dbReference>
<evidence type="ECO:0000313" key="13">
    <source>
        <dbReference type="EMBL" id="AEH51709.1"/>
    </source>
</evidence>
<dbReference type="InterPro" id="IPR006169">
    <property type="entry name" value="GTP1_OBG_dom"/>
</dbReference>
<evidence type="ECO:0000259" key="11">
    <source>
        <dbReference type="PROSITE" id="PS51881"/>
    </source>
</evidence>
<dbReference type="InterPro" id="IPR027417">
    <property type="entry name" value="P-loop_NTPase"/>
</dbReference>
<gene>
    <name evidence="9" type="primary">obg</name>
    <name evidence="13" type="ORF">Theth_1661</name>
</gene>
<dbReference type="HAMAP" id="MF_01454">
    <property type="entry name" value="GTPase_Obg"/>
    <property type="match status" value="1"/>
</dbReference>
<dbReference type="OrthoDB" id="9807318at2"/>
<dbReference type="SUPFAM" id="SSF82051">
    <property type="entry name" value="Obg GTP-binding protein N-terminal domain"/>
    <property type="match status" value="1"/>
</dbReference>
<dbReference type="Pfam" id="PF01926">
    <property type="entry name" value="MMR_HSR1"/>
    <property type="match status" value="1"/>
</dbReference>
<dbReference type="Gene3D" id="2.70.210.12">
    <property type="entry name" value="GTP1/OBG domain"/>
    <property type="match status" value="1"/>
</dbReference>
<dbReference type="GO" id="GO:0000287">
    <property type="term" value="F:magnesium ion binding"/>
    <property type="evidence" value="ECO:0007669"/>
    <property type="project" value="InterPro"/>
</dbReference>
<dbReference type="eggNOG" id="COG0536">
    <property type="taxonomic scope" value="Bacteria"/>
</dbReference>
<keyword evidence="8 9" id="KW-0342">GTP-binding</keyword>
<dbReference type="GO" id="GO:0042254">
    <property type="term" value="P:ribosome biogenesis"/>
    <property type="evidence" value="ECO:0007669"/>
    <property type="project" value="UniProtKB-UniRule"/>
</dbReference>
<evidence type="ECO:0000256" key="6">
    <source>
        <dbReference type="ARBA" id="ARBA00022801"/>
    </source>
</evidence>
<comment type="similarity">
    <text evidence="2 9">Belongs to the TRAFAC class OBG-HflX-like GTPase superfamily. OBG GTPase family.</text>
</comment>
<feature type="domain" description="OCT" evidence="11">
    <location>
        <begin position="356"/>
        <end position="433"/>
    </location>
</feature>
<accession>F7YVP4</accession>
<feature type="binding site" evidence="9">
    <location>
        <begin position="194"/>
        <end position="198"/>
    </location>
    <ligand>
        <name>GTP</name>
        <dbReference type="ChEBI" id="CHEBI:37565"/>
    </ligand>
</feature>
<dbReference type="InterPro" id="IPR006074">
    <property type="entry name" value="GTP1-OBG_CS"/>
</dbReference>